<evidence type="ECO:0000259" key="2">
    <source>
        <dbReference type="Pfam" id="PF10328"/>
    </source>
</evidence>
<dbReference type="InterPro" id="IPR019430">
    <property type="entry name" value="7TM_GPCR_serpentine_rcpt_Srx"/>
</dbReference>
<accession>A8XB84</accession>
<organism evidence="3 4">
    <name type="scientific">Caenorhabditis briggsae</name>
    <dbReference type="NCBI Taxonomy" id="6238"/>
    <lineage>
        <taxon>Eukaryota</taxon>
        <taxon>Metazoa</taxon>
        <taxon>Ecdysozoa</taxon>
        <taxon>Nematoda</taxon>
        <taxon>Chromadorea</taxon>
        <taxon>Rhabditida</taxon>
        <taxon>Rhabditina</taxon>
        <taxon>Rhabditomorpha</taxon>
        <taxon>Rhabditoidea</taxon>
        <taxon>Rhabditidae</taxon>
        <taxon>Peloderinae</taxon>
        <taxon>Caenorhabditis</taxon>
    </lineage>
</organism>
<keyword evidence="4" id="KW-1185">Reference proteome</keyword>
<dbReference type="GeneID" id="8577782"/>
<feature type="transmembrane region" description="Helical" evidence="1">
    <location>
        <begin position="79"/>
        <end position="100"/>
    </location>
</feature>
<keyword evidence="1" id="KW-1133">Transmembrane helix</keyword>
<feature type="transmembrane region" description="Helical" evidence="1">
    <location>
        <begin position="276"/>
        <end position="300"/>
    </location>
</feature>
<dbReference type="AlphaFoldDB" id="A8XB84"/>
<feature type="domain" description="7TM GPCR serpentine receptor class x (Srx)" evidence="2">
    <location>
        <begin position="40"/>
        <end position="301"/>
    </location>
</feature>
<dbReference type="EMBL" id="HE600935">
    <property type="protein sequence ID" value="CAP29864.2"/>
    <property type="molecule type" value="Genomic_DNA"/>
</dbReference>
<evidence type="ECO:0000313" key="4">
    <source>
        <dbReference type="Proteomes" id="UP000008549"/>
    </source>
</evidence>
<evidence type="ECO:0000256" key="1">
    <source>
        <dbReference type="SAM" id="Phobius"/>
    </source>
</evidence>
<proteinExistence type="predicted"/>
<dbReference type="Proteomes" id="UP000008549">
    <property type="component" value="Unassembled WGS sequence"/>
</dbReference>
<feature type="transmembrane region" description="Helical" evidence="1">
    <location>
        <begin position="36"/>
        <end position="58"/>
    </location>
</feature>
<dbReference type="PANTHER" id="PTHR46611:SF6">
    <property type="entry name" value="G-PROTEIN COUPLED RECEPTORS FAMILY 1 PROFILE DOMAIN-CONTAINING PROTEIN"/>
    <property type="match status" value="1"/>
</dbReference>
<dbReference type="PANTHER" id="PTHR46611">
    <property type="entry name" value="SERPENTINE RECEPTOR, CLASS X-RELATED"/>
    <property type="match status" value="1"/>
</dbReference>
<protein>
    <submittedName>
        <fullName evidence="3">Protein CBG10445</fullName>
    </submittedName>
</protein>
<feature type="transmembrane region" description="Helical" evidence="1">
    <location>
        <begin position="610"/>
        <end position="629"/>
    </location>
</feature>
<dbReference type="WormBase" id="CBG10445">
    <property type="protein sequence ID" value="CBP28323"/>
    <property type="gene ID" value="WBGene00031832"/>
</dbReference>
<sequence>MVSCLLVIIFLFYLTEITNPLFYFLFSCASMFNYKYSVPVIGFIGFVLNLFLFIRFSTSSKKPFSSFHRLCLFKTIPNLIISAVFAFWTSAISILGATYAHIPRIENIIISQAVSGFPYFLAPLIQVCMSVNRFFVIFFPFSNSQPGRLPFTNLALTFCLLLSHIPLLLSALTDCYLVYDPELWIFLPERLEECGHAMDRLTFLTVGILSFLSNGFNLIIFAKLLKDKMVGINEEQKLKRRKKWQKMYIQSVLQDFIQLIDIANYNFTSKLMDTELWSFIFCSLSFAMVYALDGAVMVYFNIDWSFCCIDPKKSSVFVSGAQNPSFSVYVIKTEHNITMKSGKTTAVILNTKLEPFVYIDQPFKTSYVTGIQQSKDAVVNFKWGIPAYNWQSVDTNNTFFKNPMDLKNDTYTGLMFLMLINNENLSFQPKLKFSRFFDHIEPLQIGFEYWYIMANGSITMQIENKFITDQNYSTTAATTTGLIVNELLFYPHIVTFQPDYTRSGFAGLLVSAFPENELWFTMSYDSSYTTIDFNGTSSIEDRSWAPEQARMLTINSTNQVAGVFYCQYFSYAGDLLPMTSTSSPTTSMRGSTGMTTNTTIVSTTTVGTTTSGACFMSLWVLFVSVVYIIF</sequence>
<keyword evidence="1" id="KW-0812">Transmembrane</keyword>
<evidence type="ECO:0000313" key="5">
    <source>
        <dbReference type="WormBase" id="CBG10445"/>
    </source>
</evidence>
<dbReference type="Pfam" id="PF03409">
    <property type="entry name" value="Glycoprotein"/>
    <property type="match status" value="1"/>
</dbReference>
<feature type="transmembrane region" description="Helical" evidence="1">
    <location>
        <begin position="120"/>
        <end position="142"/>
    </location>
</feature>
<feature type="transmembrane region" description="Helical" evidence="1">
    <location>
        <begin position="201"/>
        <end position="222"/>
    </location>
</feature>
<dbReference type="Pfam" id="PF10328">
    <property type="entry name" value="7TM_GPCR_Srx"/>
    <property type="match status" value="1"/>
</dbReference>
<evidence type="ECO:0000313" key="3">
    <source>
        <dbReference type="EMBL" id="CAP29864.2"/>
    </source>
</evidence>
<dbReference type="RefSeq" id="XP_045094283.1">
    <property type="nucleotide sequence ID" value="XM_045236808.1"/>
</dbReference>
<reference evidence="3 4" key="1">
    <citation type="journal article" date="2003" name="PLoS Biol.">
        <title>The genome sequence of Caenorhabditis briggsae: a platform for comparative genomics.</title>
        <authorList>
            <person name="Stein L.D."/>
            <person name="Bao Z."/>
            <person name="Blasiar D."/>
            <person name="Blumenthal T."/>
            <person name="Brent M.R."/>
            <person name="Chen N."/>
            <person name="Chinwalla A."/>
            <person name="Clarke L."/>
            <person name="Clee C."/>
            <person name="Coghlan A."/>
            <person name="Coulson A."/>
            <person name="D'Eustachio P."/>
            <person name="Fitch D.H."/>
            <person name="Fulton L.A."/>
            <person name="Fulton R.E."/>
            <person name="Griffiths-Jones S."/>
            <person name="Harris T.W."/>
            <person name="Hillier L.W."/>
            <person name="Kamath R."/>
            <person name="Kuwabara P.E."/>
            <person name="Mardis E.R."/>
            <person name="Marra M.A."/>
            <person name="Miner T.L."/>
            <person name="Minx P."/>
            <person name="Mullikin J.C."/>
            <person name="Plumb R.W."/>
            <person name="Rogers J."/>
            <person name="Schein J.E."/>
            <person name="Sohrmann M."/>
            <person name="Spieth J."/>
            <person name="Stajich J.E."/>
            <person name="Wei C."/>
            <person name="Willey D."/>
            <person name="Wilson R.K."/>
            <person name="Durbin R."/>
            <person name="Waterston R.H."/>
        </authorList>
    </citation>
    <scope>NUCLEOTIDE SEQUENCE [LARGE SCALE GENOMIC DNA]</scope>
    <source>
        <strain evidence="3 4">AF16</strain>
    </source>
</reference>
<dbReference type="CTD" id="8577782"/>
<dbReference type="KEGG" id="cbr:CBG_10445"/>
<feature type="transmembrane region" description="Helical" evidence="1">
    <location>
        <begin position="154"/>
        <end position="179"/>
    </location>
</feature>
<dbReference type="HOGENOM" id="CLU_434293_0_0_1"/>
<dbReference type="eggNOG" id="ENOG502TH6Y">
    <property type="taxonomic scope" value="Eukaryota"/>
</dbReference>
<reference evidence="3 4" key="2">
    <citation type="journal article" date="2011" name="PLoS Genet.">
        <title>Caenorhabditis briggsae recombinant inbred line genotypes reveal inter-strain incompatibility and the evolution of recombination.</title>
        <authorList>
            <person name="Ross J.A."/>
            <person name="Koboldt D.C."/>
            <person name="Staisch J.E."/>
            <person name="Chamberlin H.M."/>
            <person name="Gupta B.P."/>
            <person name="Miller R.D."/>
            <person name="Baird S.E."/>
            <person name="Haag E.S."/>
        </authorList>
    </citation>
    <scope>NUCLEOTIDE SEQUENCE [LARGE SCALE GENOMIC DNA]</scope>
    <source>
        <strain evidence="3 4">AF16</strain>
    </source>
</reference>
<dbReference type="InterPro" id="IPR005071">
    <property type="entry name" value="Glycoprotein"/>
</dbReference>
<dbReference type="SUPFAM" id="SSF81321">
    <property type="entry name" value="Family A G protein-coupled receptor-like"/>
    <property type="match status" value="1"/>
</dbReference>
<name>A8XB84_CAEBR</name>
<keyword evidence="1" id="KW-0472">Membrane</keyword>
<dbReference type="InParanoid" id="A8XB84"/>
<gene>
    <name evidence="3 5" type="ORF">CBG10445</name>
    <name evidence="3" type="ORF">CBG_10445</name>
</gene>